<evidence type="ECO:0000313" key="2">
    <source>
        <dbReference type="Proteomes" id="UP000193648"/>
    </source>
</evidence>
<dbReference type="AlphaFoldDB" id="A0A1Y2GP16"/>
<dbReference type="GeneID" id="33568390"/>
<evidence type="ECO:0000313" key="1">
    <source>
        <dbReference type="EMBL" id="ORZ16005.1"/>
    </source>
</evidence>
<keyword evidence="2" id="KW-1185">Reference proteome</keyword>
<name>A0A1Y2GP16_9FUNG</name>
<organism evidence="1 2">
    <name type="scientific">Lobosporangium transversale</name>
    <dbReference type="NCBI Taxonomy" id="64571"/>
    <lineage>
        <taxon>Eukaryota</taxon>
        <taxon>Fungi</taxon>
        <taxon>Fungi incertae sedis</taxon>
        <taxon>Mucoromycota</taxon>
        <taxon>Mortierellomycotina</taxon>
        <taxon>Mortierellomycetes</taxon>
        <taxon>Mortierellales</taxon>
        <taxon>Mortierellaceae</taxon>
        <taxon>Lobosporangium</taxon>
    </lineage>
</organism>
<dbReference type="PANTHER" id="PTHR47725:SF2">
    <property type="entry name" value="UBIQUITIN-LIKE DOMAIN-CONTAINING PROTEIN"/>
    <property type="match status" value="1"/>
</dbReference>
<proteinExistence type="predicted"/>
<dbReference type="Proteomes" id="UP000193648">
    <property type="component" value="Unassembled WGS sequence"/>
</dbReference>
<reference evidence="1 2" key="1">
    <citation type="submission" date="2016-07" db="EMBL/GenBank/DDBJ databases">
        <title>Pervasive Adenine N6-methylation of Active Genes in Fungi.</title>
        <authorList>
            <consortium name="DOE Joint Genome Institute"/>
            <person name="Mondo S.J."/>
            <person name="Dannebaum R.O."/>
            <person name="Kuo R.C."/>
            <person name="Labutti K."/>
            <person name="Haridas S."/>
            <person name="Kuo A."/>
            <person name="Salamov A."/>
            <person name="Ahrendt S.R."/>
            <person name="Lipzen A."/>
            <person name="Sullivan W."/>
            <person name="Andreopoulos W.B."/>
            <person name="Clum A."/>
            <person name="Lindquist E."/>
            <person name="Daum C."/>
            <person name="Ramamoorthy G.K."/>
            <person name="Gryganskyi A."/>
            <person name="Culley D."/>
            <person name="Magnuson J.K."/>
            <person name="James T.Y."/>
            <person name="O'Malley M.A."/>
            <person name="Stajich J.E."/>
            <person name="Spatafora J.W."/>
            <person name="Visel A."/>
            <person name="Grigoriev I.V."/>
        </authorList>
    </citation>
    <scope>NUCLEOTIDE SEQUENCE [LARGE SCALE GENOMIC DNA]</scope>
    <source>
        <strain evidence="1 2">NRRL 3116</strain>
    </source>
</reference>
<accession>A0A1Y2GP16</accession>
<gene>
    <name evidence="1" type="ORF">BCR41DRAFT_370619</name>
</gene>
<dbReference type="RefSeq" id="XP_021881352.1">
    <property type="nucleotide sequence ID" value="XM_022026547.1"/>
</dbReference>
<dbReference type="InParanoid" id="A0A1Y2GP16"/>
<dbReference type="PANTHER" id="PTHR47725">
    <property type="entry name" value="OS03G0364000 PROTEIN"/>
    <property type="match status" value="1"/>
</dbReference>
<sequence>MASSQYYRVKRHTQTIFINSANPKTDTVAALKQRIVKALITTLKNKNDADSGGHITSSTQIQLYIPSKKDPNQYQQLTDSKSLADSGLVDQQVIAMTFKTPEGVWENVYIAQPEAVADLDDLEDEAEEVEITRSSKGKERA</sequence>
<comment type="caution">
    <text evidence="1">The sequence shown here is derived from an EMBL/GenBank/DDBJ whole genome shotgun (WGS) entry which is preliminary data.</text>
</comment>
<dbReference type="OrthoDB" id="428577at2759"/>
<protein>
    <submittedName>
        <fullName evidence="1">Uncharacterized protein</fullName>
    </submittedName>
</protein>
<dbReference type="EMBL" id="MCFF01000018">
    <property type="protein sequence ID" value="ORZ16005.1"/>
    <property type="molecule type" value="Genomic_DNA"/>
</dbReference>